<proteinExistence type="predicted"/>
<evidence type="ECO:0000313" key="1">
    <source>
        <dbReference type="Proteomes" id="UP000887576"/>
    </source>
</evidence>
<dbReference type="Proteomes" id="UP000887576">
    <property type="component" value="Unplaced"/>
</dbReference>
<accession>A0AC34QIJ9</accession>
<name>A0AC34QIJ9_9BILA</name>
<reference evidence="2" key="1">
    <citation type="submission" date="2022-11" db="UniProtKB">
        <authorList>
            <consortium name="WormBaseParasite"/>
        </authorList>
    </citation>
    <scope>IDENTIFICATION</scope>
</reference>
<dbReference type="WBParaSite" id="JU765_v2.g16698.t1">
    <property type="protein sequence ID" value="JU765_v2.g16698.t1"/>
    <property type="gene ID" value="JU765_v2.g16698"/>
</dbReference>
<protein>
    <submittedName>
        <fullName evidence="2">Enhancer of mRNA-decapping protein 4 WD40 repeat region domain-containing protein</fullName>
    </submittedName>
</protein>
<organism evidence="1 2">
    <name type="scientific">Panagrolaimus sp. JU765</name>
    <dbReference type="NCBI Taxonomy" id="591449"/>
    <lineage>
        <taxon>Eukaryota</taxon>
        <taxon>Metazoa</taxon>
        <taxon>Ecdysozoa</taxon>
        <taxon>Nematoda</taxon>
        <taxon>Chromadorea</taxon>
        <taxon>Rhabditida</taxon>
        <taxon>Tylenchina</taxon>
        <taxon>Panagrolaimomorpha</taxon>
        <taxon>Panagrolaimoidea</taxon>
        <taxon>Panagrolaimidae</taxon>
        <taxon>Panagrolaimus</taxon>
    </lineage>
</organism>
<evidence type="ECO:0000313" key="2">
    <source>
        <dbReference type="WBParaSite" id="JU765_v2.g16698.t1"/>
    </source>
</evidence>
<sequence length="779" mass="87942">MALSERSWSSTLEKHSISPSNEVITFMIGRNVVLSLEPENHVRDRDSSRASSKQLCEYKWGDNIQRTGRLLSVRDQMVAYRLNQANTGEAIRILDRISRTRHLIKDFRSRIVDLQWAVHANLLAVVDCDASLHVYFVEKNGETCEKYINIMRNKSSKPVFARIAWCPTSIDAGLDSEISLLALYYDKKVEIIDLSIIKRSLDATTVEIDFQKLSLIPDAFRVIELDTEVNSVKISPDASALVVTTNTGRLVFYIISDKELRVAQDFAPIPNHVAEDIIFLDDLTLSAPESFWRYGVITSDSGRKLWLFDCDDFTLVGKARIDAPNATSKFEIQVDLAAKFIFVIDYDSKNMFAFEIAFVKDIPHFAAVTMIAFYNVLHIAVPVRVEENLDTTGFSLDDDEETNTNMTALFVAISPRALLEIRIDLEKRVNFEPATPYKPLSDACIENRSTDADGNISNVSDSAKASSVHSKTGANYVPVAEMTKMTSAMEDRFHEMKTSFDNIKNELGTVKLELENVKSQTRSDLFTALEGISNELRAREERFIEAMNCSVNRVIDRVNLKLEEAMIQNHKQMEIGRERSLEVISNTVSHIVVPSLELLCRELFKQLNDQLNAGLCDFNDQLKRVQSELVLVASSSAPTPQVPDVYTSIIQLIESNKYQQAFELALSHNDLSALMMVCTRINIDDFFEGPKSPLQLRYLLLILELLMTKLNHETTAKLHIAELVLMVMDIGNEPHAKKAAMQVLQNLNSALDALQKSDPVNKRQIRVVMQLATNLLKTC</sequence>